<dbReference type="Pfam" id="PF16391">
    <property type="entry name" value="DUF5000"/>
    <property type="match status" value="1"/>
</dbReference>
<reference evidence="2 3" key="1">
    <citation type="submission" date="2016-10" db="EMBL/GenBank/DDBJ databases">
        <authorList>
            <person name="de Groot N.N."/>
        </authorList>
    </citation>
    <scope>NUCLEOTIDE SEQUENCE [LARGE SCALE GENOMIC DNA]</scope>
    <source>
        <strain evidence="2 3">47C3B</strain>
    </source>
</reference>
<dbReference type="InterPro" id="IPR003961">
    <property type="entry name" value="FN3_dom"/>
</dbReference>
<dbReference type="Gene3D" id="2.60.120.260">
    <property type="entry name" value="Galactose-binding domain-like"/>
    <property type="match status" value="1"/>
</dbReference>
<accession>A0A1G7D834</accession>
<protein>
    <recommendedName>
        <fullName evidence="1">F5/8 type C domain-containing protein</fullName>
    </recommendedName>
</protein>
<name>A0A1G7D834_9SPHI</name>
<dbReference type="SUPFAM" id="SSF49785">
    <property type="entry name" value="Galactose-binding domain-like"/>
    <property type="match status" value="1"/>
</dbReference>
<dbReference type="PROSITE" id="PS51257">
    <property type="entry name" value="PROKAR_LIPOPROTEIN"/>
    <property type="match status" value="1"/>
</dbReference>
<dbReference type="InterPro" id="IPR036116">
    <property type="entry name" value="FN3_sf"/>
</dbReference>
<dbReference type="InterPro" id="IPR008979">
    <property type="entry name" value="Galactose-bd-like_sf"/>
</dbReference>
<dbReference type="InterPro" id="IPR032164">
    <property type="entry name" value="DUF5000"/>
</dbReference>
<dbReference type="STRING" id="1391627.SAMN05216464_106260"/>
<evidence type="ECO:0000259" key="1">
    <source>
        <dbReference type="PROSITE" id="PS50022"/>
    </source>
</evidence>
<gene>
    <name evidence="2" type="ORF">SAMN05216464_106260</name>
</gene>
<proteinExistence type="predicted"/>
<dbReference type="InterPro" id="IPR013783">
    <property type="entry name" value="Ig-like_fold"/>
</dbReference>
<dbReference type="Pfam" id="PF16389">
    <property type="entry name" value="DUF4998"/>
    <property type="match status" value="1"/>
</dbReference>
<dbReference type="InterPro" id="IPR000421">
    <property type="entry name" value="FA58C"/>
</dbReference>
<feature type="domain" description="F5/8 type C" evidence="1">
    <location>
        <begin position="266"/>
        <end position="405"/>
    </location>
</feature>
<evidence type="ECO:0000313" key="2">
    <source>
        <dbReference type="EMBL" id="SDE47150.1"/>
    </source>
</evidence>
<dbReference type="PROSITE" id="PS50022">
    <property type="entry name" value="FA58C_3"/>
    <property type="match status" value="1"/>
</dbReference>
<keyword evidence="3" id="KW-1185">Reference proteome</keyword>
<dbReference type="Proteomes" id="UP000199072">
    <property type="component" value="Unassembled WGS sequence"/>
</dbReference>
<dbReference type="SUPFAM" id="SSF49265">
    <property type="entry name" value="Fibronectin type III"/>
    <property type="match status" value="1"/>
</dbReference>
<dbReference type="CDD" id="cd00063">
    <property type="entry name" value="FN3"/>
    <property type="match status" value="1"/>
</dbReference>
<dbReference type="EMBL" id="FNAI01000006">
    <property type="protein sequence ID" value="SDE47150.1"/>
    <property type="molecule type" value="Genomic_DNA"/>
</dbReference>
<sequence length="407" mass="45386">MKMKITFNVTVFLCVCFAMFGCKRYDTDYKSFLDHHEVTYPGLATGVTYHAGNLRAVLVWHPSPDPSIKNYVVSWNNGSDSVIVDATTHDPGDSIKVSIPNLKEYVYTFKIIAHDNAGNTSVGQELNNVRVYGAVYSGALANRAINLAAPYEFSADNSLKLNFNSPDTGNVSTTIKYTNTAGAAAEAKLDAKSSSITLTDYKIGTDIKYRSFYIPEAGAADEFSPAADVDFVKILHIVLLDKSLFKEYDLPTDINSAYGWYLPYMWDGKTLDEPGFYANNQVPSWVTIDMGRPALLYSMKIWQRTGGGALYDQGNPKRFEIWGSNNPSADGNFSSWTMLGSFNSVKPSGLPRGQTNQTDVDFNTAGEQFMFPAATTRYRYMRIKVLETWGEANYWHLLEISMYSLDQ</sequence>
<evidence type="ECO:0000313" key="3">
    <source>
        <dbReference type="Proteomes" id="UP000199072"/>
    </source>
</evidence>
<dbReference type="Gene3D" id="2.60.40.10">
    <property type="entry name" value="Immunoglobulins"/>
    <property type="match status" value="1"/>
</dbReference>
<organism evidence="2 3">
    <name type="scientific">Mucilaginibacter pineti</name>
    <dbReference type="NCBI Taxonomy" id="1391627"/>
    <lineage>
        <taxon>Bacteria</taxon>
        <taxon>Pseudomonadati</taxon>
        <taxon>Bacteroidota</taxon>
        <taxon>Sphingobacteriia</taxon>
        <taxon>Sphingobacteriales</taxon>
        <taxon>Sphingobacteriaceae</taxon>
        <taxon>Mucilaginibacter</taxon>
    </lineage>
</organism>
<dbReference type="AlphaFoldDB" id="A0A1G7D834"/>